<name>C1FIV2_MICCC</name>
<reference evidence="7 8" key="1">
    <citation type="journal article" date="2009" name="Science">
        <title>Green evolution and dynamic adaptations revealed by genomes of the marine picoeukaryotes Micromonas.</title>
        <authorList>
            <person name="Worden A.Z."/>
            <person name="Lee J.H."/>
            <person name="Mock T."/>
            <person name="Rouze P."/>
            <person name="Simmons M.P."/>
            <person name="Aerts A.L."/>
            <person name="Allen A.E."/>
            <person name="Cuvelier M.L."/>
            <person name="Derelle E."/>
            <person name="Everett M.V."/>
            <person name="Foulon E."/>
            <person name="Grimwood J."/>
            <person name="Gundlach H."/>
            <person name="Henrissat B."/>
            <person name="Napoli C."/>
            <person name="McDonald S.M."/>
            <person name="Parker M.S."/>
            <person name="Rombauts S."/>
            <person name="Salamov A."/>
            <person name="Von Dassow P."/>
            <person name="Badger J.H."/>
            <person name="Coutinho P.M."/>
            <person name="Demir E."/>
            <person name="Dubchak I."/>
            <person name="Gentemann C."/>
            <person name="Eikrem W."/>
            <person name="Gready J.E."/>
            <person name="John U."/>
            <person name="Lanier W."/>
            <person name="Lindquist E.A."/>
            <person name="Lucas S."/>
            <person name="Mayer K.F."/>
            <person name="Moreau H."/>
            <person name="Not F."/>
            <person name="Otillar R."/>
            <person name="Panaud O."/>
            <person name="Pangilinan J."/>
            <person name="Paulsen I."/>
            <person name="Piegu B."/>
            <person name="Poliakov A."/>
            <person name="Robbens S."/>
            <person name="Schmutz J."/>
            <person name="Toulza E."/>
            <person name="Wyss T."/>
            <person name="Zelensky A."/>
            <person name="Zhou K."/>
            <person name="Armbrust E.V."/>
            <person name="Bhattacharya D."/>
            <person name="Goodenough U.W."/>
            <person name="Van de Peer Y."/>
            <person name="Grigoriev I.V."/>
        </authorList>
    </citation>
    <scope>NUCLEOTIDE SEQUENCE [LARGE SCALE GENOMIC DNA]</scope>
    <source>
        <strain evidence="8">RCC299 / NOUM17</strain>
    </source>
</reference>
<evidence type="ECO:0000259" key="6">
    <source>
        <dbReference type="PROSITE" id="PS51391"/>
    </source>
</evidence>
<dbReference type="SUPFAM" id="SSF54928">
    <property type="entry name" value="RNA-binding domain, RBD"/>
    <property type="match status" value="1"/>
</dbReference>
<dbReference type="FunCoup" id="C1FIV2">
    <property type="interactions" value="1842"/>
</dbReference>
<dbReference type="SUPFAM" id="SSF109905">
    <property type="entry name" value="Surp module (SWAP domain)"/>
    <property type="match status" value="1"/>
</dbReference>
<dbReference type="OrthoDB" id="498648at2759"/>
<evidence type="ECO:0000256" key="3">
    <source>
        <dbReference type="SAM" id="MobiDB-lite"/>
    </source>
</evidence>
<dbReference type="InterPro" id="IPR006569">
    <property type="entry name" value="CID_dom"/>
</dbReference>
<sequence>MAPKTSFSMVRKKTPFEKHKEEEELKRKRDAEEAANLFAEFEADFASEKKPKAMSFVSAGVQSAGSRPGDEIDKSGRGKVYVPAMAPPGFFGAEEEPETKPASTSDHYARSGRSSGFSSTTGGRKPRAIDAVMEEMMDKQQRREEARREGRELAEDKGPNPHPSELATSDKTTTNVFVGNLPLTVVEEDVLMEFAQFGPIGSVKIMWPRGEEVHTATSLNGFVSFMGRASAERMVAESDGKMFRGCVLKVGWGKAVPLPSKPIWPRESDDITGRPAVGVSGTMASTAQTRFGGYAEEVAVQYPSNSRVMYVIDRLAKYVVDNGKAFEEKVMEKERGNEEFGFLFDYKSPNHQYYKWRVFSLTNGDTLEDWRTEPFVMNDARWTPPNPKRRPVYTGKESEAAKEPAAPDSLKPDDREEFEGLLQALTLERSDIEEGMMFALEHAESAKEVANILTDALTVSDTPVTMKVARLFLMSDILHNCGAPVKNASAYRTEFQQKLPRIFESLEKTLMGVESRITREAFKKRVAAVLTAWGDWFLFGEEFLKGLELTFLRGQNQMNSSVNSV</sequence>
<feature type="region of interest" description="Disordered" evidence="3">
    <location>
        <begin position="1"/>
        <end position="30"/>
    </location>
</feature>
<dbReference type="KEGG" id="mis:MICPUN_63212"/>
<feature type="compositionally biased region" description="Low complexity" evidence="3">
    <location>
        <begin position="111"/>
        <end position="123"/>
    </location>
</feature>
<feature type="region of interest" description="Disordered" evidence="3">
    <location>
        <begin position="60"/>
        <end position="170"/>
    </location>
</feature>
<dbReference type="Pfam" id="PF00076">
    <property type="entry name" value="RRM_1"/>
    <property type="match status" value="1"/>
</dbReference>
<gene>
    <name evidence="7" type="ORF">MICPUN_63212</name>
</gene>
<dbReference type="GO" id="GO:0003723">
    <property type="term" value="F:RNA binding"/>
    <property type="evidence" value="ECO:0007669"/>
    <property type="project" value="UniProtKB-UniRule"/>
</dbReference>
<evidence type="ECO:0000259" key="4">
    <source>
        <dbReference type="PROSITE" id="PS50102"/>
    </source>
</evidence>
<dbReference type="InParanoid" id="C1FIV2"/>
<dbReference type="GO" id="GO:0005634">
    <property type="term" value="C:nucleus"/>
    <property type="evidence" value="ECO:0007669"/>
    <property type="project" value="TreeGrafter"/>
</dbReference>
<dbReference type="SMART" id="SM00648">
    <property type="entry name" value="SWAP"/>
    <property type="match status" value="1"/>
</dbReference>
<dbReference type="Gene3D" id="1.25.40.90">
    <property type="match status" value="1"/>
</dbReference>
<dbReference type="PROSITE" id="PS51391">
    <property type="entry name" value="CID"/>
    <property type="match status" value="1"/>
</dbReference>
<dbReference type="InterPro" id="IPR051485">
    <property type="entry name" value="SR-CTD_assoc_factor"/>
</dbReference>
<dbReference type="PANTHER" id="PTHR23140">
    <property type="entry name" value="RNA PROCESSING PROTEIN LD23810P"/>
    <property type="match status" value="1"/>
</dbReference>
<dbReference type="Proteomes" id="UP000002009">
    <property type="component" value="Chromosome 12"/>
</dbReference>
<dbReference type="RefSeq" id="XP_002508984.1">
    <property type="nucleotide sequence ID" value="XM_002508938.1"/>
</dbReference>
<dbReference type="SMART" id="SM00360">
    <property type="entry name" value="RRM"/>
    <property type="match status" value="1"/>
</dbReference>
<evidence type="ECO:0000313" key="8">
    <source>
        <dbReference type="Proteomes" id="UP000002009"/>
    </source>
</evidence>
<dbReference type="InterPro" id="IPR000504">
    <property type="entry name" value="RRM_dom"/>
</dbReference>
<keyword evidence="1 2" id="KW-0694">RNA-binding</keyword>
<dbReference type="InterPro" id="IPR000061">
    <property type="entry name" value="Surp"/>
</dbReference>
<dbReference type="EMBL" id="CP001577">
    <property type="protein sequence ID" value="ACO70242.1"/>
    <property type="molecule type" value="Genomic_DNA"/>
</dbReference>
<dbReference type="Gene3D" id="1.10.10.790">
    <property type="entry name" value="Surp module"/>
    <property type="match status" value="1"/>
</dbReference>
<feature type="compositionally biased region" description="Basic and acidic residues" evidence="3">
    <location>
        <begin position="14"/>
        <end position="30"/>
    </location>
</feature>
<feature type="region of interest" description="Disordered" evidence="3">
    <location>
        <begin position="380"/>
        <end position="414"/>
    </location>
</feature>
<dbReference type="PANTHER" id="PTHR23140:SF0">
    <property type="entry name" value="U2 SNRNP-ASSOCIATED SURP MOTIF-CONTAINING PROTEIN"/>
    <property type="match status" value="1"/>
</dbReference>
<accession>C1FIV2</accession>
<protein>
    <submittedName>
        <fullName evidence="7">Uncharacterized protein</fullName>
    </submittedName>
</protein>
<evidence type="ECO:0000313" key="7">
    <source>
        <dbReference type="EMBL" id="ACO70242.1"/>
    </source>
</evidence>
<feature type="compositionally biased region" description="Basic and acidic residues" evidence="3">
    <location>
        <begin position="136"/>
        <end position="159"/>
    </location>
</feature>
<dbReference type="SUPFAM" id="SSF48464">
    <property type="entry name" value="ENTH/VHS domain"/>
    <property type="match status" value="1"/>
</dbReference>
<dbReference type="Pfam" id="PF04818">
    <property type="entry name" value="CID"/>
    <property type="match status" value="1"/>
</dbReference>
<dbReference type="Pfam" id="PF01805">
    <property type="entry name" value="Surp"/>
    <property type="match status" value="1"/>
</dbReference>
<evidence type="ECO:0000256" key="1">
    <source>
        <dbReference type="ARBA" id="ARBA00022884"/>
    </source>
</evidence>
<dbReference type="Gene3D" id="3.30.70.330">
    <property type="match status" value="1"/>
</dbReference>
<feature type="domain" description="CID" evidence="6">
    <location>
        <begin position="410"/>
        <end position="555"/>
    </location>
</feature>
<dbReference type="GO" id="GO:0006396">
    <property type="term" value="P:RNA processing"/>
    <property type="evidence" value="ECO:0007669"/>
    <property type="project" value="InterPro"/>
</dbReference>
<proteinExistence type="predicted"/>
<dbReference type="OMA" id="MIFCTRH"/>
<dbReference type="InterPro" id="IPR035967">
    <property type="entry name" value="SWAP/Surp_sf"/>
</dbReference>
<evidence type="ECO:0000256" key="2">
    <source>
        <dbReference type="PROSITE-ProRule" id="PRU00176"/>
    </source>
</evidence>
<evidence type="ECO:0000259" key="5">
    <source>
        <dbReference type="PROSITE" id="PS50128"/>
    </source>
</evidence>
<dbReference type="PROSITE" id="PS50128">
    <property type="entry name" value="SURP"/>
    <property type="match status" value="1"/>
</dbReference>
<dbReference type="STRING" id="296587.C1FIV2"/>
<dbReference type="GeneID" id="8248110"/>
<dbReference type="InterPro" id="IPR035979">
    <property type="entry name" value="RBD_domain_sf"/>
</dbReference>
<dbReference type="PROSITE" id="PS50102">
    <property type="entry name" value="RRM"/>
    <property type="match status" value="1"/>
</dbReference>
<feature type="domain" description="RRM" evidence="4">
    <location>
        <begin position="174"/>
        <end position="255"/>
    </location>
</feature>
<organism evidence="7 8">
    <name type="scientific">Micromonas commoda (strain RCC299 / NOUM17 / CCMP2709)</name>
    <name type="common">Picoplanktonic green alga</name>
    <dbReference type="NCBI Taxonomy" id="296587"/>
    <lineage>
        <taxon>Eukaryota</taxon>
        <taxon>Viridiplantae</taxon>
        <taxon>Chlorophyta</taxon>
        <taxon>Mamiellophyceae</taxon>
        <taxon>Mamiellales</taxon>
        <taxon>Mamiellaceae</taxon>
        <taxon>Micromonas</taxon>
    </lineage>
</organism>
<feature type="domain" description="SURP motif" evidence="5">
    <location>
        <begin position="311"/>
        <end position="354"/>
    </location>
</feature>
<dbReference type="eggNOG" id="KOG0151">
    <property type="taxonomic scope" value="Eukaryota"/>
</dbReference>
<keyword evidence="8" id="KW-1185">Reference proteome</keyword>
<dbReference type="InterPro" id="IPR012677">
    <property type="entry name" value="Nucleotide-bd_a/b_plait_sf"/>
</dbReference>
<dbReference type="SMART" id="SM00582">
    <property type="entry name" value="RPR"/>
    <property type="match status" value="1"/>
</dbReference>
<dbReference type="AlphaFoldDB" id="C1FIV2"/>
<dbReference type="InterPro" id="IPR008942">
    <property type="entry name" value="ENTH_VHS"/>
</dbReference>